<name>A0A3M9X0S3_9HYPH</name>
<protein>
    <recommendedName>
        <fullName evidence="1">SET domain-containing protein</fullName>
    </recommendedName>
</protein>
<accession>A0A3M9X0S3</accession>
<dbReference type="PANTHER" id="PTHR47436:SF1">
    <property type="entry name" value="SET DOMAIN-CONTAINING PROTEIN"/>
    <property type="match status" value="1"/>
</dbReference>
<dbReference type="InterPro" id="IPR001214">
    <property type="entry name" value="SET_dom"/>
</dbReference>
<comment type="caution">
    <text evidence="2">The sequence shown here is derived from an EMBL/GenBank/DDBJ whole genome shotgun (WGS) entry which is preliminary data.</text>
</comment>
<dbReference type="Gene3D" id="2.170.270.10">
    <property type="entry name" value="SET domain"/>
    <property type="match status" value="1"/>
</dbReference>
<dbReference type="Proteomes" id="UP000275436">
    <property type="component" value="Unassembled WGS sequence"/>
</dbReference>
<proteinExistence type="predicted"/>
<organism evidence="2 3">
    <name type="scientific">Mesorhizobium japonicum</name>
    <dbReference type="NCBI Taxonomy" id="2066070"/>
    <lineage>
        <taxon>Bacteria</taxon>
        <taxon>Pseudomonadati</taxon>
        <taxon>Pseudomonadota</taxon>
        <taxon>Alphaproteobacteria</taxon>
        <taxon>Hyphomicrobiales</taxon>
        <taxon>Phyllobacteriaceae</taxon>
        <taxon>Mesorhizobium</taxon>
    </lineage>
</organism>
<sequence length="139" mass="15803">MIGAIIDQRNSVYVRNVPQKGRGVFANTLFKSGDLIEIAPTWQFNSSEEKLLKCTGLFEYYFVRPITKPMKIQRSGYVVFGLISIVNHSSNPNSQIVWIDKDTGTWASIVALKEIQVGEEITHRYANIDDYPNTITFVE</sequence>
<reference evidence="2 3" key="1">
    <citation type="journal article" date="2018" name="Mol. Plant Microbe Interact.">
        <title>Taxonomically Different Co-Microsymbionts of a Relict Legume, Oxytropis popoviana, Have Complementary Sets of Symbiotic Genes and Together Increase the Efficiency of Plant Nodulation.</title>
        <authorList>
            <person name="Safronova V."/>
            <person name="Belimov A."/>
            <person name="Sazanova A."/>
            <person name="Chirak E."/>
            <person name="Verkhozina A."/>
            <person name="Kuznetsova I."/>
            <person name="Andronov E."/>
            <person name="Puhalsky J."/>
            <person name="Tikhonovich I."/>
        </authorList>
    </citation>
    <scope>NUCLEOTIDE SEQUENCE [LARGE SCALE GENOMIC DNA]</scope>
    <source>
        <strain evidence="2 3">Opo-235</strain>
    </source>
</reference>
<dbReference type="AlphaFoldDB" id="A0A3M9X0S3"/>
<dbReference type="PROSITE" id="PS50280">
    <property type="entry name" value="SET"/>
    <property type="match status" value="1"/>
</dbReference>
<evidence type="ECO:0000259" key="1">
    <source>
        <dbReference type="PROSITE" id="PS50280"/>
    </source>
</evidence>
<dbReference type="InterPro" id="IPR009207">
    <property type="entry name" value="SET7_MeTrfase"/>
</dbReference>
<dbReference type="PIRSF" id="PIRSF022536">
    <property type="entry name" value="A612L_SET"/>
    <property type="match status" value="1"/>
</dbReference>
<evidence type="ECO:0000313" key="3">
    <source>
        <dbReference type="Proteomes" id="UP000275436"/>
    </source>
</evidence>
<feature type="domain" description="SET" evidence="1">
    <location>
        <begin position="10"/>
        <end position="126"/>
    </location>
</feature>
<evidence type="ECO:0000313" key="2">
    <source>
        <dbReference type="EMBL" id="RNJ41286.1"/>
    </source>
</evidence>
<dbReference type="SMART" id="SM00317">
    <property type="entry name" value="SET"/>
    <property type="match status" value="1"/>
</dbReference>
<dbReference type="EMBL" id="QKOD01000022">
    <property type="protein sequence ID" value="RNJ41286.1"/>
    <property type="molecule type" value="Genomic_DNA"/>
</dbReference>
<dbReference type="InterPro" id="IPR046341">
    <property type="entry name" value="SET_dom_sf"/>
</dbReference>
<dbReference type="PANTHER" id="PTHR47436">
    <property type="entry name" value="HISTONE-LYSINE N-METHYLTRANSFERASE ATXR2"/>
    <property type="match status" value="1"/>
</dbReference>
<dbReference type="InterPro" id="IPR044237">
    <property type="entry name" value="ATXR2-like"/>
</dbReference>
<dbReference type="RefSeq" id="WP_123170531.1">
    <property type="nucleotide sequence ID" value="NZ_QKOD01000022.1"/>
</dbReference>
<gene>
    <name evidence="2" type="ORF">DNR46_35160</name>
</gene>
<dbReference type="Pfam" id="PF00856">
    <property type="entry name" value="SET"/>
    <property type="match status" value="1"/>
</dbReference>
<dbReference type="GO" id="GO:0062122">
    <property type="term" value="F:histone H3K37 methyltransferase activity"/>
    <property type="evidence" value="ECO:0007669"/>
    <property type="project" value="InterPro"/>
</dbReference>
<dbReference type="SUPFAM" id="SSF82199">
    <property type="entry name" value="SET domain"/>
    <property type="match status" value="1"/>
</dbReference>